<organism evidence="9 10">
    <name type="scientific">Candidatus Berkelbacteria bacterium Licking1014_96</name>
    <dbReference type="NCBI Taxonomy" id="2017149"/>
    <lineage>
        <taxon>Bacteria</taxon>
        <taxon>Candidatus Berkelbacteria</taxon>
    </lineage>
</organism>
<dbReference type="Gene3D" id="2.40.10.350">
    <property type="entry name" value="Rod shape-determining protein MreC, domain 2"/>
    <property type="match status" value="1"/>
</dbReference>
<accession>A0A554LH74</accession>
<dbReference type="Gene3D" id="2.40.10.340">
    <property type="entry name" value="Rod shape-determining protein MreC, domain 1"/>
    <property type="match status" value="1"/>
</dbReference>
<dbReference type="InterPro" id="IPR042175">
    <property type="entry name" value="Cell/Rod_MreC_2"/>
</dbReference>
<dbReference type="InterPro" id="IPR055342">
    <property type="entry name" value="MreC_beta-barrel_core"/>
</dbReference>
<dbReference type="NCBIfam" id="TIGR00219">
    <property type="entry name" value="mreC"/>
    <property type="match status" value="1"/>
</dbReference>
<evidence type="ECO:0000313" key="10">
    <source>
        <dbReference type="Proteomes" id="UP000318296"/>
    </source>
</evidence>
<comment type="similarity">
    <text evidence="1 5">Belongs to the MreC family.</text>
</comment>
<sequence>MNFVFLMHKLFKNRIFLILAGIIILFVVLNFIIPQRYFLDPFRNFVFRFSTPITRIFYKGGTKTGGFFDNISQIKNISDQKSKLEKRNAELEFENSKLKEVLKENEVLRAELDLKAKLIDRELVAADIIGRGPGNSGGSLILNKGKNDGLKEDMPVVSSGRLLGKLTEVGDDYSRLILIIDESTVVNVMVEETRASGVVKGEVGFNLIIDSIPQESPLKIGQRVITSGLGGTMPKGLIIGEVAEILSPQSEIFQSARIKPAADFNHLEIVFIIKT</sequence>
<comment type="caution">
    <text evidence="9">The sequence shown here is derived from an EMBL/GenBank/DDBJ whole genome shotgun (WGS) entry which is preliminary data.</text>
</comment>
<evidence type="ECO:0000256" key="6">
    <source>
        <dbReference type="SAM" id="Coils"/>
    </source>
</evidence>
<evidence type="ECO:0000256" key="2">
    <source>
        <dbReference type="ARBA" id="ARBA00013855"/>
    </source>
</evidence>
<dbReference type="InterPro" id="IPR042177">
    <property type="entry name" value="Cell/Rod_1"/>
</dbReference>
<protein>
    <recommendedName>
        <fullName evidence="2 5">Cell shape-determining protein MreC</fullName>
    </recommendedName>
    <alternativeName>
        <fullName evidence="4 5">Cell shape protein MreC</fullName>
    </alternativeName>
</protein>
<evidence type="ECO:0000256" key="3">
    <source>
        <dbReference type="ARBA" id="ARBA00022960"/>
    </source>
</evidence>
<proteinExistence type="inferred from homology"/>
<keyword evidence="7" id="KW-0472">Membrane</keyword>
<comment type="function">
    <text evidence="5">Involved in formation and maintenance of cell shape.</text>
</comment>
<dbReference type="GO" id="GO:0005886">
    <property type="term" value="C:plasma membrane"/>
    <property type="evidence" value="ECO:0007669"/>
    <property type="project" value="TreeGrafter"/>
</dbReference>
<reference evidence="9 10" key="1">
    <citation type="submission" date="2017-07" db="EMBL/GenBank/DDBJ databases">
        <title>Mechanisms for carbon and nitrogen cycling indicate functional differentiation within the Candidate Phyla Radiation.</title>
        <authorList>
            <person name="Danczak R.E."/>
            <person name="Johnston M.D."/>
            <person name="Kenah C."/>
            <person name="Slattery M."/>
            <person name="Wrighton K.C."/>
            <person name="Wilkins M.J."/>
        </authorList>
    </citation>
    <scope>NUCLEOTIDE SEQUENCE [LARGE SCALE GENOMIC DNA]</scope>
    <source>
        <strain evidence="9">Licking1014_96</strain>
    </source>
</reference>
<keyword evidence="7" id="KW-1133">Transmembrane helix</keyword>
<dbReference type="PANTHER" id="PTHR34138">
    <property type="entry name" value="CELL SHAPE-DETERMINING PROTEIN MREC"/>
    <property type="match status" value="1"/>
</dbReference>
<dbReference type="InterPro" id="IPR007221">
    <property type="entry name" value="MreC"/>
</dbReference>
<evidence type="ECO:0000256" key="1">
    <source>
        <dbReference type="ARBA" id="ARBA00009369"/>
    </source>
</evidence>
<evidence type="ECO:0000256" key="4">
    <source>
        <dbReference type="ARBA" id="ARBA00032089"/>
    </source>
</evidence>
<dbReference type="Proteomes" id="UP000318296">
    <property type="component" value="Unassembled WGS sequence"/>
</dbReference>
<dbReference type="PANTHER" id="PTHR34138:SF1">
    <property type="entry name" value="CELL SHAPE-DETERMINING PROTEIN MREC"/>
    <property type="match status" value="1"/>
</dbReference>
<evidence type="ECO:0000259" key="8">
    <source>
        <dbReference type="Pfam" id="PF04085"/>
    </source>
</evidence>
<keyword evidence="7" id="KW-0812">Transmembrane</keyword>
<feature type="domain" description="Rod shape-determining protein MreC beta-barrel core" evidence="8">
    <location>
        <begin position="128"/>
        <end position="274"/>
    </location>
</feature>
<evidence type="ECO:0000256" key="7">
    <source>
        <dbReference type="SAM" id="Phobius"/>
    </source>
</evidence>
<feature type="transmembrane region" description="Helical" evidence="7">
    <location>
        <begin position="15"/>
        <end position="33"/>
    </location>
</feature>
<keyword evidence="3 5" id="KW-0133">Cell shape</keyword>
<dbReference type="AlphaFoldDB" id="A0A554LH74"/>
<dbReference type="Pfam" id="PF04085">
    <property type="entry name" value="MreC"/>
    <property type="match status" value="1"/>
</dbReference>
<keyword evidence="6" id="KW-0175">Coiled coil</keyword>
<feature type="coiled-coil region" evidence="6">
    <location>
        <begin position="74"/>
        <end position="111"/>
    </location>
</feature>
<name>A0A554LH74_9BACT</name>
<dbReference type="EMBL" id="VMGH01000010">
    <property type="protein sequence ID" value="TSC92185.1"/>
    <property type="molecule type" value="Genomic_DNA"/>
</dbReference>
<evidence type="ECO:0000313" key="9">
    <source>
        <dbReference type="EMBL" id="TSC92185.1"/>
    </source>
</evidence>
<gene>
    <name evidence="9" type="ORF">CEN92_78</name>
</gene>
<dbReference type="PIRSF" id="PIRSF038471">
    <property type="entry name" value="MreC"/>
    <property type="match status" value="1"/>
</dbReference>
<evidence type="ECO:0000256" key="5">
    <source>
        <dbReference type="PIRNR" id="PIRNR038471"/>
    </source>
</evidence>
<dbReference type="GO" id="GO:0008360">
    <property type="term" value="P:regulation of cell shape"/>
    <property type="evidence" value="ECO:0007669"/>
    <property type="project" value="UniProtKB-KW"/>
</dbReference>